<comment type="caution">
    <text evidence="3">The sequence shown here is derived from an EMBL/GenBank/DDBJ whole genome shotgun (WGS) entry which is preliminary data.</text>
</comment>
<proteinExistence type="predicted"/>
<dbReference type="InterPro" id="IPR049342">
    <property type="entry name" value="TRAF1-6_MATH_dom"/>
</dbReference>
<dbReference type="InterPro" id="IPR013087">
    <property type="entry name" value="Znf_C2H2_type"/>
</dbReference>
<dbReference type="EMBL" id="CAJNOJ010000318">
    <property type="protein sequence ID" value="CAF1395220.1"/>
    <property type="molecule type" value="Genomic_DNA"/>
</dbReference>
<dbReference type="Gene3D" id="2.60.210.10">
    <property type="entry name" value="Apoptosis, Tumor Necrosis Factor Receptor Associated Protein 2, Chain A"/>
    <property type="match status" value="1"/>
</dbReference>
<dbReference type="PANTHER" id="PTHR10131">
    <property type="entry name" value="TNF RECEPTOR ASSOCIATED FACTOR"/>
    <property type="match status" value="1"/>
</dbReference>
<name>A0A815KMV9_ADIRI</name>
<dbReference type="OrthoDB" id="6499288at2759"/>
<dbReference type="SUPFAM" id="SSF49599">
    <property type="entry name" value="TRAF domain-like"/>
    <property type="match status" value="1"/>
</dbReference>
<keyword evidence="1" id="KW-0863">Zinc-finger</keyword>
<dbReference type="InterPro" id="IPR013083">
    <property type="entry name" value="Znf_RING/FYVE/PHD"/>
</dbReference>
<evidence type="ECO:0000313" key="4">
    <source>
        <dbReference type="Proteomes" id="UP000663852"/>
    </source>
</evidence>
<dbReference type="Pfam" id="PF21355">
    <property type="entry name" value="TRAF-mep_MATH"/>
    <property type="match status" value="1"/>
</dbReference>
<dbReference type="GO" id="GO:0008270">
    <property type="term" value="F:zinc ion binding"/>
    <property type="evidence" value="ECO:0007669"/>
    <property type="project" value="UniProtKB-KW"/>
</dbReference>
<keyword evidence="1" id="KW-0479">Metal-binding</keyword>
<dbReference type="Proteomes" id="UP000663852">
    <property type="component" value="Unassembled WGS sequence"/>
</dbReference>
<dbReference type="PROSITE" id="PS50157">
    <property type="entry name" value="ZINC_FINGER_C2H2_2"/>
    <property type="match status" value="1"/>
</dbReference>
<dbReference type="GO" id="GO:0043122">
    <property type="term" value="P:regulation of canonical NF-kappaB signal transduction"/>
    <property type="evidence" value="ECO:0007669"/>
    <property type="project" value="TreeGrafter"/>
</dbReference>
<sequence>MVWFAFVRDRVVGTSNIIGIDRMSNGTDKKDIEYWTEQDYEELTCPLCRWPLYPPHQLACCGRRACQDCCKNLKETKCACPLCSSPDLESFADSGHKRDVDRKEINCFVCGSNWRGFLKDSREHLQIHNTQWCKPCHQGFVTESQLESHKRYRCIHRTFSCILVEYGCSKEIPHSEISTHHLSKQHQYALIAAVEHLCLLFNKGCNNFAAQKQIQEQEKQFLEECDRRIKTVMQEILLLNTDRTDLSSKQQLTEAKLTELRDNFKKFNELLTNIFKIIEIIQQIFNEMYQLNKNIQEKRSSSAHTITMNNTYVLKVALLVILNDDSIPVNSGPIQTSKFGYRFAMIVTSKIHEHSKTPSMHVSWVICRGEFDPILTWPFPYPIKISLMDLSGEQKHISHSIIPDGDPQSSIFQSPKNPTNIPYEIPQFCTMDKLVQNNSKFVQDGNIFIELQVDFNED</sequence>
<organism evidence="3 4">
    <name type="scientific">Adineta ricciae</name>
    <name type="common">Rotifer</name>
    <dbReference type="NCBI Taxonomy" id="249248"/>
    <lineage>
        <taxon>Eukaryota</taxon>
        <taxon>Metazoa</taxon>
        <taxon>Spiralia</taxon>
        <taxon>Gnathifera</taxon>
        <taxon>Rotifera</taxon>
        <taxon>Eurotatoria</taxon>
        <taxon>Bdelloidea</taxon>
        <taxon>Adinetida</taxon>
        <taxon>Adinetidae</taxon>
        <taxon>Adineta</taxon>
    </lineage>
</organism>
<reference evidence="3" key="1">
    <citation type="submission" date="2021-02" db="EMBL/GenBank/DDBJ databases">
        <authorList>
            <person name="Nowell W R."/>
        </authorList>
    </citation>
    <scope>NUCLEOTIDE SEQUENCE</scope>
</reference>
<evidence type="ECO:0000259" key="2">
    <source>
        <dbReference type="PROSITE" id="PS50157"/>
    </source>
</evidence>
<keyword evidence="1" id="KW-0862">Zinc</keyword>
<dbReference type="InterPro" id="IPR008974">
    <property type="entry name" value="TRAF-like"/>
</dbReference>
<accession>A0A815KMV9</accession>
<dbReference type="PANTHER" id="PTHR10131:SF94">
    <property type="entry name" value="TNF RECEPTOR-ASSOCIATED FACTOR 4"/>
    <property type="match status" value="1"/>
</dbReference>
<feature type="domain" description="C2H2-type" evidence="2">
    <location>
        <begin position="131"/>
        <end position="156"/>
    </location>
</feature>
<dbReference type="Gene3D" id="3.30.40.10">
    <property type="entry name" value="Zinc/RING finger domain, C3HC4 (zinc finger)"/>
    <property type="match status" value="1"/>
</dbReference>
<dbReference type="SUPFAM" id="SSF57850">
    <property type="entry name" value="RING/U-box"/>
    <property type="match status" value="1"/>
</dbReference>
<evidence type="ECO:0000313" key="3">
    <source>
        <dbReference type="EMBL" id="CAF1395220.1"/>
    </source>
</evidence>
<dbReference type="AlphaFoldDB" id="A0A815KMV9"/>
<protein>
    <recommendedName>
        <fullName evidence="2">C2H2-type domain-containing protein</fullName>
    </recommendedName>
</protein>
<evidence type="ECO:0000256" key="1">
    <source>
        <dbReference type="PROSITE-ProRule" id="PRU00042"/>
    </source>
</evidence>
<gene>
    <name evidence="3" type="ORF">EDS130_LOCUS35695</name>
</gene>